<name>A0A430KM86_9GAMM</name>
<evidence type="ECO:0000313" key="2">
    <source>
        <dbReference type="Proteomes" id="UP000283087"/>
    </source>
</evidence>
<accession>A0A430KM86</accession>
<dbReference type="OrthoDB" id="6118509at2"/>
<dbReference type="EMBL" id="RQXW01000020">
    <property type="protein sequence ID" value="RTE64591.1"/>
    <property type="molecule type" value="Genomic_DNA"/>
</dbReference>
<gene>
    <name evidence="1" type="ORF">EH243_16650</name>
</gene>
<proteinExistence type="predicted"/>
<protein>
    <recommendedName>
        <fullName evidence="3">Lipoprotein</fullName>
    </recommendedName>
</protein>
<dbReference type="Proteomes" id="UP000283087">
    <property type="component" value="Unassembled WGS sequence"/>
</dbReference>
<organism evidence="1 2">
    <name type="scientific">Amphritea opalescens</name>
    <dbReference type="NCBI Taxonomy" id="2490544"/>
    <lineage>
        <taxon>Bacteria</taxon>
        <taxon>Pseudomonadati</taxon>
        <taxon>Pseudomonadota</taxon>
        <taxon>Gammaproteobacteria</taxon>
        <taxon>Oceanospirillales</taxon>
        <taxon>Oceanospirillaceae</taxon>
        <taxon>Amphritea</taxon>
    </lineage>
</organism>
<evidence type="ECO:0000313" key="1">
    <source>
        <dbReference type="EMBL" id="RTE64591.1"/>
    </source>
</evidence>
<dbReference type="InterPro" id="IPR005619">
    <property type="entry name" value="Uncharacterised_YajG"/>
</dbReference>
<dbReference type="AlphaFoldDB" id="A0A430KM86"/>
<keyword evidence="2" id="KW-1185">Reference proteome</keyword>
<reference evidence="1 2" key="1">
    <citation type="submission" date="2018-11" db="EMBL/GenBank/DDBJ databases">
        <title>The draft genome sequence of Amphritea opalescens ANRC-JH13T.</title>
        <authorList>
            <person name="Fang Z."/>
            <person name="Zhang Y."/>
            <person name="Han X."/>
        </authorList>
    </citation>
    <scope>NUCLEOTIDE SEQUENCE [LARGE SCALE GENOMIC DNA]</scope>
    <source>
        <strain evidence="1 2">ANRC-JH13</strain>
    </source>
</reference>
<dbReference type="Pfam" id="PF03923">
    <property type="entry name" value="Lipoprotein_16"/>
    <property type="match status" value="1"/>
</dbReference>
<comment type="caution">
    <text evidence="1">The sequence shown here is derived from an EMBL/GenBank/DDBJ whole genome shotgun (WGS) entry which is preliminary data.</text>
</comment>
<sequence length="226" mass="24821">MARTTGQKAYYETSRFTGPIFRYADPKNDPRFGAITMRKAFVGIITGAILLTGCSTFKPHQVSIEPLHPTVTTQASLPSDLQIEVHSKDMRNSDTIGYRISRLSDRAPVNLPTPATDALQQGAKVAVVRLGAAPALSSDTRLTVQLQNLEYSATQKALQAVKLNATINVIAEKHGKFLSGNYSTEKEYQYATTPSLADNQKMVNEILLMTVNRAFNDTKLINFLAD</sequence>
<evidence type="ECO:0008006" key="3">
    <source>
        <dbReference type="Google" id="ProtNLM"/>
    </source>
</evidence>